<evidence type="ECO:0000313" key="2">
    <source>
        <dbReference type="EMBL" id="EEF51018.1"/>
    </source>
</evidence>
<dbReference type="AlphaFoldDB" id="B9RBU7"/>
<evidence type="ECO:0000256" key="1">
    <source>
        <dbReference type="SAM" id="Phobius"/>
    </source>
</evidence>
<keyword evidence="1" id="KW-0812">Transmembrane</keyword>
<proteinExistence type="predicted"/>
<sequence>MSLCTNCVLYMKKRPFCFQIQPNFLPILPPTNPIFITTLHQYCHPLFFSPFCCPFLLPFLHFIIFLQKVIKYGGATSPICISIPLFLPTKPNYNQLLNITTITQIPHLFPYVQQNTIPNMKQRIYPPQTRDTSTNFFSSS</sequence>
<dbReference type="Proteomes" id="UP000008311">
    <property type="component" value="Unassembled WGS sequence"/>
</dbReference>
<organism evidence="2 3">
    <name type="scientific">Ricinus communis</name>
    <name type="common">Castor bean</name>
    <dbReference type="NCBI Taxonomy" id="3988"/>
    <lineage>
        <taxon>Eukaryota</taxon>
        <taxon>Viridiplantae</taxon>
        <taxon>Streptophyta</taxon>
        <taxon>Embryophyta</taxon>
        <taxon>Tracheophyta</taxon>
        <taxon>Spermatophyta</taxon>
        <taxon>Magnoliopsida</taxon>
        <taxon>eudicotyledons</taxon>
        <taxon>Gunneridae</taxon>
        <taxon>Pentapetalae</taxon>
        <taxon>rosids</taxon>
        <taxon>fabids</taxon>
        <taxon>Malpighiales</taxon>
        <taxon>Euphorbiaceae</taxon>
        <taxon>Acalyphoideae</taxon>
        <taxon>Acalypheae</taxon>
        <taxon>Ricinus</taxon>
    </lineage>
</organism>
<gene>
    <name evidence="2" type="ORF">RCOM_1681220</name>
</gene>
<protein>
    <submittedName>
        <fullName evidence="2">Uncharacterized protein</fullName>
    </submittedName>
</protein>
<keyword evidence="1" id="KW-1133">Transmembrane helix</keyword>
<reference evidence="3" key="1">
    <citation type="journal article" date="2010" name="Nat. Biotechnol.">
        <title>Draft genome sequence of the oilseed species Ricinus communis.</title>
        <authorList>
            <person name="Chan A.P."/>
            <person name="Crabtree J."/>
            <person name="Zhao Q."/>
            <person name="Lorenzi H."/>
            <person name="Orvis J."/>
            <person name="Puiu D."/>
            <person name="Melake-Berhan A."/>
            <person name="Jones K.M."/>
            <person name="Redman J."/>
            <person name="Chen G."/>
            <person name="Cahoon E.B."/>
            <person name="Gedil M."/>
            <person name="Stanke M."/>
            <person name="Haas B.J."/>
            <person name="Wortman J.R."/>
            <person name="Fraser-Liggett C.M."/>
            <person name="Ravel J."/>
            <person name="Rabinowicz P.D."/>
        </authorList>
    </citation>
    <scope>NUCLEOTIDE SEQUENCE [LARGE SCALE GENOMIC DNA]</scope>
    <source>
        <strain evidence="3">cv. Hale</strain>
    </source>
</reference>
<keyword evidence="1" id="KW-0472">Membrane</keyword>
<keyword evidence="3" id="KW-1185">Reference proteome</keyword>
<accession>B9RBU7</accession>
<evidence type="ECO:0000313" key="3">
    <source>
        <dbReference type="Proteomes" id="UP000008311"/>
    </source>
</evidence>
<name>B9RBU7_RICCO</name>
<dbReference type="InParanoid" id="B9RBU7"/>
<dbReference type="EMBL" id="EQ973774">
    <property type="protein sequence ID" value="EEF51018.1"/>
    <property type="molecule type" value="Genomic_DNA"/>
</dbReference>
<feature type="transmembrane region" description="Helical" evidence="1">
    <location>
        <begin position="47"/>
        <end position="66"/>
    </location>
</feature>